<reference evidence="2" key="1">
    <citation type="submission" date="2016-10" db="EMBL/GenBank/DDBJ databases">
        <title>Pseudomonas frederiksbergensis ERGS4:02 complete genome.</title>
        <authorList>
            <person name="Kumar R."/>
            <person name="Acharya V."/>
            <person name="Singh D."/>
        </authorList>
    </citation>
    <scope>NUCLEOTIDE SEQUENCE [LARGE SCALE GENOMIC DNA]</scope>
    <source>
        <strain evidence="2">ERGS4:02</strain>
    </source>
</reference>
<protein>
    <recommendedName>
        <fullName evidence="3">Phage tail protein</fullName>
    </recommendedName>
</protein>
<dbReference type="RefSeq" id="WP_071552192.1">
    <property type="nucleotide sequence ID" value="NZ_CP017886.1"/>
</dbReference>
<dbReference type="OrthoDB" id="8596093at2"/>
<dbReference type="GeneID" id="46908824"/>
<organism evidence="1 2">
    <name type="scientific">Pseudomonas frederiksbergensis</name>
    <dbReference type="NCBI Taxonomy" id="104087"/>
    <lineage>
        <taxon>Bacteria</taxon>
        <taxon>Pseudomonadati</taxon>
        <taxon>Pseudomonadota</taxon>
        <taxon>Gammaproteobacteria</taxon>
        <taxon>Pseudomonadales</taxon>
        <taxon>Pseudomonadaceae</taxon>
        <taxon>Pseudomonas</taxon>
    </lineage>
</organism>
<evidence type="ECO:0008006" key="3">
    <source>
        <dbReference type="Google" id="ProtNLM"/>
    </source>
</evidence>
<dbReference type="InterPro" id="IPR003458">
    <property type="entry name" value="Phage_T4_Gp38_tail_assem"/>
</dbReference>
<gene>
    <name evidence="1" type="ORF">BLL42_11280</name>
</gene>
<accession>A0A1J0EK84</accession>
<dbReference type="Pfam" id="PF02413">
    <property type="entry name" value="Caudo_TAP"/>
    <property type="match status" value="1"/>
</dbReference>
<name>A0A1J0EK84_9PSED</name>
<dbReference type="EMBL" id="CP017886">
    <property type="protein sequence ID" value="APC16280.1"/>
    <property type="molecule type" value="Genomic_DNA"/>
</dbReference>
<sequence>MKRVYSTGTGGNYLVGFHQEIPDDAREIPDELYDAAFANPDSGKVRGPDVDGLPTMIDAPQPTAEEILAAATVAAVTERDRLLAYATLRINPLQDAVDLDEASAQEAALLKAWKQYRVALNRIESQQAFPTDITWPLTPSNE</sequence>
<dbReference type="Proteomes" id="UP000182567">
    <property type="component" value="Chromosome"/>
</dbReference>
<evidence type="ECO:0000313" key="2">
    <source>
        <dbReference type="Proteomes" id="UP000182567"/>
    </source>
</evidence>
<dbReference type="AlphaFoldDB" id="A0A1J0EK84"/>
<proteinExistence type="predicted"/>
<evidence type="ECO:0000313" key="1">
    <source>
        <dbReference type="EMBL" id="APC16280.1"/>
    </source>
</evidence>